<keyword evidence="2" id="KW-1185">Reference proteome</keyword>
<accession>A0A543AXX6</accession>
<dbReference type="RefSeq" id="WP_142040261.1">
    <property type="nucleotide sequence ID" value="NZ_JBHTGS010000001.1"/>
</dbReference>
<organism evidence="1 2">
    <name type="scientific">Stackebrandtia endophytica</name>
    <dbReference type="NCBI Taxonomy" id="1496996"/>
    <lineage>
        <taxon>Bacteria</taxon>
        <taxon>Bacillati</taxon>
        <taxon>Actinomycetota</taxon>
        <taxon>Actinomycetes</taxon>
        <taxon>Glycomycetales</taxon>
        <taxon>Glycomycetaceae</taxon>
        <taxon>Stackebrandtia</taxon>
    </lineage>
</organism>
<dbReference type="Proteomes" id="UP000317043">
    <property type="component" value="Unassembled WGS sequence"/>
</dbReference>
<sequence length="102" mass="11915">MSWTSITTSHDAITLTRAQHIRRTHTRIRRGLRRICSTCRKRWGRYGCALATWATDQLSRMSRIIIPNPPKRPKHRHTRRYTDLLGQGAALARGLYARPQPR</sequence>
<comment type="caution">
    <text evidence="1">The sequence shown here is derived from an EMBL/GenBank/DDBJ whole genome shotgun (WGS) entry which is preliminary data.</text>
</comment>
<evidence type="ECO:0000313" key="2">
    <source>
        <dbReference type="Proteomes" id="UP000317043"/>
    </source>
</evidence>
<gene>
    <name evidence="1" type="ORF">FB566_2975</name>
</gene>
<name>A0A543AXX6_9ACTN</name>
<dbReference type="InParanoid" id="A0A543AXX6"/>
<dbReference type="EMBL" id="VFOW01000001">
    <property type="protein sequence ID" value="TQL77416.1"/>
    <property type="molecule type" value="Genomic_DNA"/>
</dbReference>
<proteinExistence type="predicted"/>
<dbReference type="AlphaFoldDB" id="A0A543AXX6"/>
<evidence type="ECO:0000313" key="1">
    <source>
        <dbReference type="EMBL" id="TQL77416.1"/>
    </source>
</evidence>
<reference evidence="1 2" key="1">
    <citation type="submission" date="2019-06" db="EMBL/GenBank/DDBJ databases">
        <title>Sequencing the genomes of 1000 actinobacteria strains.</title>
        <authorList>
            <person name="Klenk H.-P."/>
        </authorList>
    </citation>
    <scope>NUCLEOTIDE SEQUENCE [LARGE SCALE GENOMIC DNA]</scope>
    <source>
        <strain evidence="1 2">DSM 45928</strain>
    </source>
</reference>
<protein>
    <submittedName>
        <fullName evidence="1">Uncharacterized protein</fullName>
    </submittedName>
</protein>